<evidence type="ECO:0000256" key="2">
    <source>
        <dbReference type="ARBA" id="ARBA00022578"/>
    </source>
</evidence>
<dbReference type="Pfam" id="PF00665">
    <property type="entry name" value="rve"/>
    <property type="match status" value="1"/>
</dbReference>
<keyword evidence="11" id="KW-0067">ATP-binding</keyword>
<keyword evidence="16" id="KW-0808">Transferase</keyword>
<comment type="function">
    <text evidence="1">The aspartyl protease (PR) mediates the proteolytic cleavages of the Gag and Gag-Pol polyproteins after assembly of the VLP.</text>
</comment>
<evidence type="ECO:0000256" key="7">
    <source>
        <dbReference type="ARBA" id="ARBA00022723"/>
    </source>
</evidence>
<evidence type="ECO:0000256" key="15">
    <source>
        <dbReference type="ARBA" id="ARBA00022918"/>
    </source>
</evidence>
<name>A0A2N5TX44_9BASI</name>
<evidence type="ECO:0000256" key="19">
    <source>
        <dbReference type="ARBA" id="ARBA00048173"/>
    </source>
</evidence>
<keyword evidence="14" id="KW-0229">DNA integration</keyword>
<keyword evidence="10" id="KW-0378">Hydrolase</keyword>
<evidence type="ECO:0000256" key="11">
    <source>
        <dbReference type="ARBA" id="ARBA00022840"/>
    </source>
</evidence>
<dbReference type="GO" id="GO:0003723">
    <property type="term" value="F:RNA binding"/>
    <property type="evidence" value="ECO:0007669"/>
    <property type="project" value="UniProtKB-KW"/>
</dbReference>
<keyword evidence="12" id="KW-0460">Magnesium</keyword>
<comment type="caution">
    <text evidence="23">The sequence shown here is derived from an EMBL/GenBank/DDBJ whole genome shotgun (WGS) entry which is preliminary data.</text>
</comment>
<keyword evidence="7" id="KW-0479">Metal-binding</keyword>
<keyword evidence="16" id="KW-0239">DNA-directed DNA polymerase</keyword>
<dbReference type="GO" id="GO:0005524">
    <property type="term" value="F:ATP binding"/>
    <property type="evidence" value="ECO:0007669"/>
    <property type="project" value="UniProtKB-KW"/>
</dbReference>
<evidence type="ECO:0000256" key="17">
    <source>
        <dbReference type="ARBA" id="ARBA00023113"/>
    </source>
</evidence>
<dbReference type="OrthoDB" id="3243429at2759"/>
<reference evidence="23 24" key="1">
    <citation type="submission" date="2017-11" db="EMBL/GenBank/DDBJ databases">
        <title>De novo assembly and phasing of dikaryotic genomes from two isolates of Puccinia coronata f. sp. avenae, the causal agent of oat crown rust.</title>
        <authorList>
            <person name="Miller M.E."/>
            <person name="Zhang Y."/>
            <person name="Omidvar V."/>
            <person name="Sperschneider J."/>
            <person name="Schwessinger B."/>
            <person name="Raley C."/>
            <person name="Palmer J.M."/>
            <person name="Garnica D."/>
            <person name="Upadhyaya N."/>
            <person name="Rathjen J."/>
            <person name="Taylor J.M."/>
            <person name="Park R.F."/>
            <person name="Dodds P.N."/>
            <person name="Hirsch C.D."/>
            <person name="Kianian S.F."/>
            <person name="Figueroa M."/>
        </authorList>
    </citation>
    <scope>NUCLEOTIDE SEQUENCE [LARGE SCALE GENOMIC DNA]</scope>
    <source>
        <strain evidence="23">12NC29</strain>
    </source>
</reference>
<dbReference type="GO" id="GO:0015074">
    <property type="term" value="P:DNA integration"/>
    <property type="evidence" value="ECO:0007669"/>
    <property type="project" value="UniProtKB-KW"/>
</dbReference>
<keyword evidence="8" id="KW-0547">Nucleotide-binding</keyword>
<keyword evidence="3" id="KW-1188">Viral release from host cell</keyword>
<evidence type="ECO:0000256" key="21">
    <source>
        <dbReference type="SAM" id="MobiDB-lite"/>
    </source>
</evidence>
<evidence type="ECO:0000256" key="14">
    <source>
        <dbReference type="ARBA" id="ARBA00022908"/>
    </source>
</evidence>
<dbReference type="GO" id="GO:0003887">
    <property type="term" value="F:DNA-directed DNA polymerase activity"/>
    <property type="evidence" value="ECO:0007669"/>
    <property type="project" value="UniProtKB-KW"/>
</dbReference>
<dbReference type="GO" id="GO:0003964">
    <property type="term" value="F:RNA-directed DNA polymerase activity"/>
    <property type="evidence" value="ECO:0007669"/>
    <property type="project" value="UniProtKB-KW"/>
</dbReference>
<sequence length="395" mass="44710">MQQPEKIEKVLLSASSINTREIILNSGASSPMFNSKHYFTKLREHDDHVFQADGTSLQVTGIGTVRLDLPFMVLHLRNALFIPKLSSNLVSQSTFLRFGHYIKPQGTDGFAVVDNQDRTVLDGSYASGNLVICKTIPRTFVAVQPPVSSQTLLLHRLAGHPSLEYLRKMFPDQRIKDFDCIKCDLSKKHKDPFLSSFPTAARCLKYVHLDLCGPISPPLKLGHRYFLQVVDGYSHYIWIHFLTSKTKTNKIIKTLFKQIQSKSGERITYLVLDNGTKFKKKDLCSFYDEQGIKYLPTAPYTPENNPFLERGNRTTVNKARCLLKHSGLSQMYWAKACNTAVYLENRTFYDTIPGSTPNPEPVGTTSNREIISPIPTEDTSKDLYYFNSTSLIPAN</sequence>
<evidence type="ECO:0000256" key="4">
    <source>
        <dbReference type="ARBA" id="ARBA00022670"/>
    </source>
</evidence>
<feature type="region of interest" description="Disordered" evidence="21">
    <location>
        <begin position="354"/>
        <end position="373"/>
    </location>
</feature>
<keyword evidence="2" id="KW-0815">Transposition</keyword>
<dbReference type="PANTHER" id="PTHR42648">
    <property type="entry name" value="TRANSPOSASE, PUTATIVE-RELATED"/>
    <property type="match status" value="1"/>
</dbReference>
<dbReference type="GO" id="GO:0005634">
    <property type="term" value="C:nucleus"/>
    <property type="evidence" value="ECO:0007669"/>
    <property type="project" value="UniProtKB-ARBA"/>
</dbReference>
<keyword evidence="6" id="KW-0540">Nuclease</keyword>
<comment type="catalytic activity">
    <reaction evidence="20">
        <text>DNA(n) + a 2'-deoxyribonucleoside 5'-triphosphate = DNA(n+1) + diphosphate</text>
        <dbReference type="Rhea" id="RHEA:22508"/>
        <dbReference type="Rhea" id="RHEA-COMP:17339"/>
        <dbReference type="Rhea" id="RHEA-COMP:17340"/>
        <dbReference type="ChEBI" id="CHEBI:33019"/>
        <dbReference type="ChEBI" id="CHEBI:61560"/>
        <dbReference type="ChEBI" id="CHEBI:173112"/>
        <dbReference type="EC" id="2.7.7.7"/>
    </reaction>
</comment>
<dbReference type="InterPro" id="IPR054722">
    <property type="entry name" value="PolX-like_BBD"/>
</dbReference>
<dbReference type="EMBL" id="PGCJ01000391">
    <property type="protein sequence ID" value="PLW30028.1"/>
    <property type="molecule type" value="Genomic_DNA"/>
</dbReference>
<evidence type="ECO:0000256" key="8">
    <source>
        <dbReference type="ARBA" id="ARBA00022741"/>
    </source>
</evidence>
<keyword evidence="18" id="KW-0233">DNA recombination</keyword>
<dbReference type="Pfam" id="PF22936">
    <property type="entry name" value="Pol_BBD"/>
    <property type="match status" value="1"/>
</dbReference>
<comment type="catalytic activity">
    <reaction evidence="19">
        <text>DNA(n) + a 2'-deoxyribonucleoside 5'-triphosphate = DNA(n+1) + diphosphate</text>
        <dbReference type="Rhea" id="RHEA:22508"/>
        <dbReference type="Rhea" id="RHEA-COMP:17339"/>
        <dbReference type="Rhea" id="RHEA-COMP:17340"/>
        <dbReference type="ChEBI" id="CHEBI:33019"/>
        <dbReference type="ChEBI" id="CHEBI:61560"/>
        <dbReference type="ChEBI" id="CHEBI:173112"/>
        <dbReference type="EC" id="2.7.7.49"/>
    </reaction>
</comment>
<evidence type="ECO:0000256" key="13">
    <source>
        <dbReference type="ARBA" id="ARBA00022884"/>
    </source>
</evidence>
<evidence type="ECO:0000256" key="20">
    <source>
        <dbReference type="ARBA" id="ARBA00049244"/>
    </source>
</evidence>
<dbReference type="SUPFAM" id="SSF53098">
    <property type="entry name" value="Ribonuclease H-like"/>
    <property type="match status" value="1"/>
</dbReference>
<feature type="domain" description="Integrase catalytic" evidence="22">
    <location>
        <begin position="194"/>
        <end position="365"/>
    </location>
</feature>
<organism evidence="23 24">
    <name type="scientific">Puccinia coronata f. sp. avenae</name>
    <dbReference type="NCBI Taxonomy" id="200324"/>
    <lineage>
        <taxon>Eukaryota</taxon>
        <taxon>Fungi</taxon>
        <taxon>Dikarya</taxon>
        <taxon>Basidiomycota</taxon>
        <taxon>Pucciniomycotina</taxon>
        <taxon>Pucciniomycetes</taxon>
        <taxon>Pucciniales</taxon>
        <taxon>Pucciniaceae</taxon>
        <taxon>Puccinia</taxon>
    </lineage>
</organism>
<dbReference type="GO" id="GO:0046872">
    <property type="term" value="F:metal ion binding"/>
    <property type="evidence" value="ECO:0007669"/>
    <property type="project" value="UniProtKB-KW"/>
</dbReference>
<dbReference type="GO" id="GO:0006310">
    <property type="term" value="P:DNA recombination"/>
    <property type="evidence" value="ECO:0007669"/>
    <property type="project" value="UniProtKB-KW"/>
</dbReference>
<dbReference type="GO" id="GO:0006508">
    <property type="term" value="P:proteolysis"/>
    <property type="evidence" value="ECO:0007669"/>
    <property type="project" value="UniProtKB-KW"/>
</dbReference>
<dbReference type="GO" id="GO:0004519">
    <property type="term" value="F:endonuclease activity"/>
    <property type="evidence" value="ECO:0007669"/>
    <property type="project" value="UniProtKB-KW"/>
</dbReference>
<evidence type="ECO:0000256" key="1">
    <source>
        <dbReference type="ARBA" id="ARBA00002180"/>
    </source>
</evidence>
<evidence type="ECO:0000256" key="5">
    <source>
        <dbReference type="ARBA" id="ARBA00022695"/>
    </source>
</evidence>
<evidence type="ECO:0000256" key="12">
    <source>
        <dbReference type="ARBA" id="ARBA00022842"/>
    </source>
</evidence>
<protein>
    <recommendedName>
        <fullName evidence="22">Integrase catalytic domain-containing protein</fullName>
    </recommendedName>
</protein>
<dbReference type="InterPro" id="IPR012337">
    <property type="entry name" value="RNaseH-like_sf"/>
</dbReference>
<dbReference type="Gene3D" id="3.30.420.10">
    <property type="entry name" value="Ribonuclease H-like superfamily/Ribonuclease H"/>
    <property type="match status" value="1"/>
</dbReference>
<evidence type="ECO:0000256" key="18">
    <source>
        <dbReference type="ARBA" id="ARBA00023172"/>
    </source>
</evidence>
<feature type="compositionally biased region" description="Polar residues" evidence="21">
    <location>
        <begin position="354"/>
        <end position="369"/>
    </location>
</feature>
<proteinExistence type="predicted"/>
<keyword evidence="9" id="KW-0255">Endonuclease</keyword>
<evidence type="ECO:0000256" key="10">
    <source>
        <dbReference type="ARBA" id="ARBA00022801"/>
    </source>
</evidence>
<evidence type="ECO:0000256" key="3">
    <source>
        <dbReference type="ARBA" id="ARBA00022612"/>
    </source>
</evidence>
<evidence type="ECO:0000313" key="23">
    <source>
        <dbReference type="EMBL" id="PLW30028.1"/>
    </source>
</evidence>
<keyword evidence="4" id="KW-0645">Protease</keyword>
<dbReference type="Proteomes" id="UP000235388">
    <property type="component" value="Unassembled WGS sequence"/>
</dbReference>
<evidence type="ECO:0000256" key="16">
    <source>
        <dbReference type="ARBA" id="ARBA00022932"/>
    </source>
</evidence>
<evidence type="ECO:0000313" key="24">
    <source>
        <dbReference type="Proteomes" id="UP000235388"/>
    </source>
</evidence>
<evidence type="ECO:0000256" key="6">
    <source>
        <dbReference type="ARBA" id="ARBA00022722"/>
    </source>
</evidence>
<dbReference type="InterPro" id="IPR036397">
    <property type="entry name" value="RNaseH_sf"/>
</dbReference>
<dbReference type="GO" id="GO:0008233">
    <property type="term" value="F:peptidase activity"/>
    <property type="evidence" value="ECO:0007669"/>
    <property type="project" value="UniProtKB-KW"/>
</dbReference>
<dbReference type="PROSITE" id="PS50994">
    <property type="entry name" value="INTEGRASE"/>
    <property type="match status" value="1"/>
</dbReference>
<keyword evidence="5" id="KW-0548">Nucleotidyltransferase</keyword>
<dbReference type="InterPro" id="IPR001584">
    <property type="entry name" value="Integrase_cat-core"/>
</dbReference>
<dbReference type="GO" id="GO:0032196">
    <property type="term" value="P:transposition"/>
    <property type="evidence" value="ECO:0007669"/>
    <property type="project" value="UniProtKB-KW"/>
</dbReference>
<keyword evidence="24" id="KW-1185">Reference proteome</keyword>
<evidence type="ECO:0000259" key="22">
    <source>
        <dbReference type="PROSITE" id="PS50994"/>
    </source>
</evidence>
<keyword evidence="13" id="KW-0694">RNA-binding</keyword>
<dbReference type="PANTHER" id="PTHR42648:SF11">
    <property type="entry name" value="TRANSPOSON TY4-P GAG-POL POLYPROTEIN"/>
    <property type="match status" value="1"/>
</dbReference>
<dbReference type="STRING" id="200324.A0A2N5TX44"/>
<dbReference type="InterPro" id="IPR039537">
    <property type="entry name" value="Retrotran_Ty1/copia-like"/>
</dbReference>
<keyword evidence="17" id="KW-0917">Virion maturation</keyword>
<gene>
    <name evidence="23" type="ORF">PCANC_27490</name>
</gene>
<keyword evidence="15" id="KW-0695">RNA-directed DNA polymerase</keyword>
<evidence type="ECO:0000256" key="9">
    <source>
        <dbReference type="ARBA" id="ARBA00022759"/>
    </source>
</evidence>
<dbReference type="AlphaFoldDB" id="A0A2N5TX44"/>
<accession>A0A2N5TX44</accession>